<dbReference type="PANTHER" id="PTHR21310">
    <property type="entry name" value="AMINOGLYCOSIDE PHOSPHOTRANSFERASE-RELATED-RELATED"/>
    <property type="match status" value="1"/>
</dbReference>
<reference evidence="2" key="1">
    <citation type="submission" date="2022-08" db="EMBL/GenBank/DDBJ databases">
        <title>Microvirga terrae sp. nov., isolated from soil.</title>
        <authorList>
            <person name="Kim K.H."/>
            <person name="Seo Y.L."/>
            <person name="Kim J.M."/>
            <person name="Lee J.K."/>
            <person name="Han D.M."/>
            <person name="Jeon C.O."/>
        </authorList>
    </citation>
    <scope>NUCLEOTIDE SEQUENCE</scope>
    <source>
        <strain evidence="2">R24</strain>
    </source>
</reference>
<dbReference type="InterPro" id="IPR051678">
    <property type="entry name" value="AGP_Transferase"/>
</dbReference>
<name>A0ABY5RN39_9HYPH</name>
<gene>
    <name evidence="2" type="ORF">HPT29_019475</name>
</gene>
<dbReference type="CDD" id="cd05155">
    <property type="entry name" value="APH_ChoK_like_1"/>
    <property type="match status" value="1"/>
</dbReference>
<dbReference type="Proteomes" id="UP001017257">
    <property type="component" value="Chromosome"/>
</dbReference>
<accession>A0ABY5RN39</accession>
<proteinExistence type="predicted"/>
<dbReference type="RefSeq" id="WP_173946220.1">
    <property type="nucleotide sequence ID" value="NZ_CP102845.1"/>
</dbReference>
<sequence>MMHDDQIHIDVDTVRGLVADQFPEYRHERIVQLGSAGTDNAIFRIGSGVAARFPLRAMNPLECAEMLRREAAAMTEFAQHSPYATPRPLGLGRPSALYPIAWAVQGWIDGETATPDGLAASAAFALDIADLIASLRAADTRGRRFDGPGRGGNLPDHDDWMDVCFRNSGALLDVARLRGMWARLRELPPSGPDVMSHRDLIPANLLVRDGRLAGVLDAGGFGPADPALDLVAAWHLLDRDRRDIVRSRLGSDDIEWARGAAWAFQQAMGLVWYYQRTHPGMSTLGRSTLSRLLDDPVV</sequence>
<protein>
    <submittedName>
        <fullName evidence="2">Aminoglycoside phosphotransferase family protein</fullName>
    </submittedName>
</protein>
<dbReference type="InterPro" id="IPR011009">
    <property type="entry name" value="Kinase-like_dom_sf"/>
</dbReference>
<evidence type="ECO:0000259" key="1">
    <source>
        <dbReference type="Pfam" id="PF01636"/>
    </source>
</evidence>
<feature type="domain" description="Aminoglycoside phosphotransferase" evidence="1">
    <location>
        <begin position="35"/>
        <end position="262"/>
    </location>
</feature>
<evidence type="ECO:0000313" key="2">
    <source>
        <dbReference type="EMBL" id="UVF18648.1"/>
    </source>
</evidence>
<dbReference type="EMBL" id="CP102845">
    <property type="protein sequence ID" value="UVF18648.1"/>
    <property type="molecule type" value="Genomic_DNA"/>
</dbReference>
<dbReference type="InterPro" id="IPR002575">
    <property type="entry name" value="Aminoglycoside_PTrfase"/>
</dbReference>
<dbReference type="Gene3D" id="3.90.1200.10">
    <property type="match status" value="1"/>
</dbReference>
<dbReference type="Gene3D" id="3.30.200.20">
    <property type="entry name" value="Phosphorylase Kinase, domain 1"/>
    <property type="match status" value="1"/>
</dbReference>
<keyword evidence="3" id="KW-1185">Reference proteome</keyword>
<dbReference type="Pfam" id="PF01636">
    <property type="entry name" value="APH"/>
    <property type="match status" value="1"/>
</dbReference>
<dbReference type="SUPFAM" id="SSF56112">
    <property type="entry name" value="Protein kinase-like (PK-like)"/>
    <property type="match status" value="1"/>
</dbReference>
<organism evidence="2 3">
    <name type="scientific">Microvirga terrae</name>
    <dbReference type="NCBI Taxonomy" id="2740529"/>
    <lineage>
        <taxon>Bacteria</taxon>
        <taxon>Pseudomonadati</taxon>
        <taxon>Pseudomonadota</taxon>
        <taxon>Alphaproteobacteria</taxon>
        <taxon>Hyphomicrobiales</taxon>
        <taxon>Methylobacteriaceae</taxon>
        <taxon>Microvirga</taxon>
    </lineage>
</organism>
<evidence type="ECO:0000313" key="3">
    <source>
        <dbReference type="Proteomes" id="UP001017257"/>
    </source>
</evidence>
<dbReference type="PANTHER" id="PTHR21310:SF42">
    <property type="entry name" value="BIFUNCTIONAL AAC_APH"/>
    <property type="match status" value="1"/>
</dbReference>